<dbReference type="GO" id="GO:0005788">
    <property type="term" value="C:endoplasmic reticulum lumen"/>
    <property type="evidence" value="ECO:0007669"/>
    <property type="project" value="UniProtKB-SubCell"/>
</dbReference>
<evidence type="ECO:0000256" key="5">
    <source>
        <dbReference type="ARBA" id="ARBA00022679"/>
    </source>
</evidence>
<dbReference type="SUPFAM" id="SSF53448">
    <property type="entry name" value="Nucleotide-diphospho-sugar transferases"/>
    <property type="match status" value="1"/>
</dbReference>
<accession>A0AAN6QJ64</accession>
<evidence type="ECO:0000259" key="12">
    <source>
        <dbReference type="Pfam" id="PF18401"/>
    </source>
</evidence>
<dbReference type="GO" id="GO:0018279">
    <property type="term" value="P:protein N-linked glycosylation via asparagine"/>
    <property type="evidence" value="ECO:0007669"/>
    <property type="project" value="TreeGrafter"/>
</dbReference>
<dbReference type="EMBL" id="MU853365">
    <property type="protein sequence ID" value="KAK4108232.1"/>
    <property type="molecule type" value="Genomic_DNA"/>
</dbReference>
<feature type="chain" id="PRO_5042992772" evidence="10">
    <location>
        <begin position="28"/>
        <end position="1507"/>
    </location>
</feature>
<feature type="domain" description="UGGT thioredoxin-like" evidence="11">
    <location>
        <begin position="41"/>
        <end position="222"/>
    </location>
</feature>
<dbReference type="InterPro" id="IPR029044">
    <property type="entry name" value="Nucleotide-diphossugar_trans"/>
</dbReference>
<gene>
    <name evidence="16" type="ORF">N656DRAFT_848865</name>
</gene>
<keyword evidence="7" id="KW-0256">Endoplasmic reticulum</keyword>
<dbReference type="InterPro" id="IPR009448">
    <property type="entry name" value="UDP-g_GGtrans"/>
</dbReference>
<feature type="domain" description="UDP-glucose:glycoprotein glucosyltransferase thioredoxin-like" evidence="14">
    <location>
        <begin position="670"/>
        <end position="866"/>
    </location>
</feature>
<evidence type="ECO:0000313" key="16">
    <source>
        <dbReference type="EMBL" id="KAK4108232.1"/>
    </source>
</evidence>
<dbReference type="GO" id="GO:0051082">
    <property type="term" value="F:unfolded protein binding"/>
    <property type="evidence" value="ECO:0007669"/>
    <property type="project" value="TreeGrafter"/>
</dbReference>
<keyword evidence="6 10" id="KW-0732">Signal</keyword>
<dbReference type="Proteomes" id="UP001302812">
    <property type="component" value="Unassembled WGS sequence"/>
</dbReference>
<evidence type="ECO:0000259" key="15">
    <source>
        <dbReference type="Pfam" id="PF18404"/>
    </source>
</evidence>
<comment type="caution">
    <text evidence="16">The sequence shown here is derived from an EMBL/GenBank/DDBJ whole genome shotgun (WGS) entry which is preliminary data.</text>
</comment>
<comment type="cofactor">
    <cofactor evidence="1">
        <name>Ca(2+)</name>
        <dbReference type="ChEBI" id="CHEBI:29108"/>
    </cofactor>
</comment>
<proteinExistence type="inferred from homology"/>
<evidence type="ECO:0000256" key="8">
    <source>
        <dbReference type="ARBA" id="ARBA00023180"/>
    </source>
</evidence>
<reference evidence="16" key="1">
    <citation type="journal article" date="2023" name="Mol. Phylogenet. Evol.">
        <title>Genome-scale phylogeny and comparative genomics of the fungal order Sordariales.</title>
        <authorList>
            <person name="Hensen N."/>
            <person name="Bonometti L."/>
            <person name="Westerberg I."/>
            <person name="Brannstrom I.O."/>
            <person name="Guillou S."/>
            <person name="Cros-Aarteil S."/>
            <person name="Calhoun S."/>
            <person name="Haridas S."/>
            <person name="Kuo A."/>
            <person name="Mondo S."/>
            <person name="Pangilinan J."/>
            <person name="Riley R."/>
            <person name="LaButti K."/>
            <person name="Andreopoulos B."/>
            <person name="Lipzen A."/>
            <person name="Chen C."/>
            <person name="Yan M."/>
            <person name="Daum C."/>
            <person name="Ng V."/>
            <person name="Clum A."/>
            <person name="Steindorff A."/>
            <person name="Ohm R.A."/>
            <person name="Martin F."/>
            <person name="Silar P."/>
            <person name="Natvig D.O."/>
            <person name="Lalanne C."/>
            <person name="Gautier V."/>
            <person name="Ament-Velasquez S.L."/>
            <person name="Kruys A."/>
            <person name="Hutchinson M.I."/>
            <person name="Powell A.J."/>
            <person name="Barry K."/>
            <person name="Miller A.N."/>
            <person name="Grigoriev I.V."/>
            <person name="Debuchy R."/>
            <person name="Gladieux P."/>
            <person name="Hiltunen Thoren M."/>
            <person name="Johannesson H."/>
        </authorList>
    </citation>
    <scope>NUCLEOTIDE SEQUENCE</scope>
    <source>
        <strain evidence="16">CBS 508.74</strain>
    </source>
</reference>
<dbReference type="Pfam" id="PF18401">
    <property type="entry name" value="Thioredoxin_13"/>
    <property type="match status" value="1"/>
</dbReference>
<dbReference type="Gene3D" id="3.90.550.10">
    <property type="entry name" value="Spore Coat Polysaccharide Biosynthesis Protein SpsA, Chain A"/>
    <property type="match status" value="1"/>
</dbReference>
<feature type="signal peptide" evidence="10">
    <location>
        <begin position="1"/>
        <end position="27"/>
    </location>
</feature>
<feature type="domain" description="Glucosyltransferase 24 catalytic" evidence="15">
    <location>
        <begin position="1195"/>
        <end position="1461"/>
    </location>
</feature>
<comment type="similarity">
    <text evidence="4">Belongs to the glycosyltransferase 8 family.</text>
</comment>
<feature type="compositionally biased region" description="Basic and acidic residues" evidence="9">
    <location>
        <begin position="1485"/>
        <end position="1507"/>
    </location>
</feature>
<dbReference type="InterPro" id="IPR040693">
    <property type="entry name" value="UGGT_TRXL_1"/>
</dbReference>
<comment type="pathway">
    <text evidence="3">Protein modification; protein glycosylation.</text>
</comment>
<evidence type="ECO:0000256" key="1">
    <source>
        <dbReference type="ARBA" id="ARBA00001913"/>
    </source>
</evidence>
<reference evidence="16" key="2">
    <citation type="submission" date="2023-05" db="EMBL/GenBank/DDBJ databases">
        <authorList>
            <consortium name="Lawrence Berkeley National Laboratory"/>
            <person name="Steindorff A."/>
            <person name="Hensen N."/>
            <person name="Bonometti L."/>
            <person name="Westerberg I."/>
            <person name="Brannstrom I.O."/>
            <person name="Guillou S."/>
            <person name="Cros-Aarteil S."/>
            <person name="Calhoun S."/>
            <person name="Haridas S."/>
            <person name="Kuo A."/>
            <person name="Mondo S."/>
            <person name="Pangilinan J."/>
            <person name="Riley R."/>
            <person name="Labutti K."/>
            <person name="Andreopoulos B."/>
            <person name="Lipzen A."/>
            <person name="Chen C."/>
            <person name="Yanf M."/>
            <person name="Daum C."/>
            <person name="Ng V."/>
            <person name="Clum A."/>
            <person name="Ohm R."/>
            <person name="Martin F."/>
            <person name="Silar P."/>
            <person name="Natvig D."/>
            <person name="Lalanne C."/>
            <person name="Gautier V."/>
            <person name="Ament-Velasquez S.L."/>
            <person name="Kruys A."/>
            <person name="Hutchinson M.I."/>
            <person name="Powell A.J."/>
            <person name="Barry K."/>
            <person name="Miller A.N."/>
            <person name="Grigoriev I.V."/>
            <person name="Debuchy R."/>
            <person name="Gladieux P."/>
            <person name="Thoren M.H."/>
            <person name="Johannesson H."/>
        </authorList>
    </citation>
    <scope>NUCLEOTIDE SEQUENCE</scope>
    <source>
        <strain evidence="16">CBS 508.74</strain>
    </source>
</reference>
<evidence type="ECO:0000259" key="14">
    <source>
        <dbReference type="Pfam" id="PF18403"/>
    </source>
</evidence>
<evidence type="ECO:0000256" key="4">
    <source>
        <dbReference type="ARBA" id="ARBA00006351"/>
    </source>
</evidence>
<dbReference type="GeneID" id="89943442"/>
<dbReference type="Pfam" id="PF18402">
    <property type="entry name" value="Thioredoxin_14"/>
    <property type="match status" value="1"/>
</dbReference>
<evidence type="ECO:0000256" key="9">
    <source>
        <dbReference type="SAM" id="MobiDB-lite"/>
    </source>
</evidence>
<dbReference type="PANTHER" id="PTHR11226:SF0">
    <property type="entry name" value="UDP-GLUCOSE:GLYCOPROTEIN GLUCOSYLTRANSFERASE"/>
    <property type="match status" value="1"/>
</dbReference>
<organism evidence="16 17">
    <name type="scientific">Canariomyces notabilis</name>
    <dbReference type="NCBI Taxonomy" id="2074819"/>
    <lineage>
        <taxon>Eukaryota</taxon>
        <taxon>Fungi</taxon>
        <taxon>Dikarya</taxon>
        <taxon>Ascomycota</taxon>
        <taxon>Pezizomycotina</taxon>
        <taxon>Sordariomycetes</taxon>
        <taxon>Sordariomycetidae</taxon>
        <taxon>Sordariales</taxon>
        <taxon>Chaetomiaceae</taxon>
        <taxon>Canariomyces</taxon>
    </lineage>
</organism>
<dbReference type="Pfam" id="PF18404">
    <property type="entry name" value="Glyco_transf_24"/>
    <property type="match status" value="1"/>
</dbReference>
<comment type="subcellular location">
    <subcellularLocation>
        <location evidence="2">Endoplasmic reticulum lumen</location>
    </subcellularLocation>
</comment>
<dbReference type="GO" id="GO:0003980">
    <property type="term" value="F:UDP-glucose:glycoprotein glucosyltransferase activity"/>
    <property type="evidence" value="ECO:0007669"/>
    <property type="project" value="InterPro"/>
</dbReference>
<evidence type="ECO:0000256" key="6">
    <source>
        <dbReference type="ARBA" id="ARBA00022729"/>
    </source>
</evidence>
<protein>
    <submittedName>
        <fullName evidence="16">Glycosyltransferase family 24 protein</fullName>
    </submittedName>
</protein>
<feature type="domain" description="UGGT thioredoxin-like" evidence="12">
    <location>
        <begin position="277"/>
        <end position="408"/>
    </location>
</feature>
<dbReference type="InterPro" id="IPR040694">
    <property type="entry name" value="UGGT_TRXL_2"/>
</dbReference>
<dbReference type="GO" id="GO:0036503">
    <property type="term" value="P:ERAD pathway"/>
    <property type="evidence" value="ECO:0007669"/>
    <property type="project" value="TreeGrafter"/>
</dbReference>
<evidence type="ECO:0000313" key="17">
    <source>
        <dbReference type="Proteomes" id="UP001302812"/>
    </source>
</evidence>
<feature type="domain" description="UGGT thioredoxin-like" evidence="13">
    <location>
        <begin position="415"/>
        <end position="658"/>
    </location>
</feature>
<feature type="region of interest" description="Disordered" evidence="9">
    <location>
        <begin position="1460"/>
        <end position="1507"/>
    </location>
</feature>
<evidence type="ECO:0000259" key="11">
    <source>
        <dbReference type="Pfam" id="PF18400"/>
    </source>
</evidence>
<evidence type="ECO:0000256" key="7">
    <source>
        <dbReference type="ARBA" id="ARBA00022824"/>
    </source>
</evidence>
<dbReference type="Pfam" id="PF06427">
    <property type="entry name" value="UDP-g_GGTase"/>
    <property type="match status" value="1"/>
</dbReference>
<dbReference type="InterPro" id="IPR040497">
    <property type="entry name" value="Glyco_transf_24"/>
</dbReference>
<evidence type="ECO:0000256" key="10">
    <source>
        <dbReference type="SAM" id="SignalP"/>
    </source>
</evidence>
<keyword evidence="5" id="KW-0808">Transferase</keyword>
<sequence>MIRLSQLPWTLTAAILAATWLPAPVTASPSVNVALKAAFPSPPYLVELLETAAADNTTAYFALLDRISKGHFAQSRTDKELYEKFVQTLRDDGHMGAEALSTFKLALSMRTAAPRVEAHYQFYTTAVEPSLPEDQNGCEQWFLVDGKQYCTPSLDVAHGTIKKSSQERTLPFDRKFGAGPRDIVLYADITSPDFHAYHEAAMDIARRGEGSYRVRYRRSRAHPSEALTVSGYGVELTLKRTDYIVIDDRDTGATKAQGDETQKPLGTSEVVLDDEEEITDIKPLEKSELASLGMKAASFIMQSESPFETLLKLTQDFPRYSTSLDGQNVSAEFEAEHRKNREILVPEGMNVLWMNGVQLIDRQIQPFGLVDLLTRERKLINGVLDLGLTGQQAISLLGHPHVAQAKSGEDEPRRFDWRDQMEEGRVIIWLNNLERDKRYQNFSPSLWALLQHFGHGLPQIRKDIFNLVVPVDFTKPEDVKLVTTQLLSFMKRLIPVRFGLVPLTPSGEAIEQAKVTYYLLRNYGLAAATSYLEKSLEAKKTAKPDEAIFNAAIKDRSPRPESVPLPFRDISTSEELEKQIHLAKHWVERLRADGPVPSVFFDGFAFPRDEDWLKVMNQKLMMDLQMIQQAAYFGMVNEETWVPGYFLENALKRRNTFIFPEDSRQPTILNVNKLYTEYHDVLSKIPVVEADKGSTKEEWAALTVIADLDSIEGQKLVFYAIRFRQGNNGVRLDIIHNPKDLSRSPSLLNRRVKSQEGTLVTVGRLLELETILENAGGDADPAYDAALASFLTSANLKAGDNALMLNGRIVGPIPSADEFRQEDFEQFLEAERASRIVPVYKAIEDLGLADKVSGPLDAAKLTSVTALSGISDLPQGIFDSAPSIRTTTYKDWNSTYTSFQVGDASTATIFFVAVINPASEVGQKWAAVLRVLSELEGVHLQVFLNPLEGLGELPVKRFYRYVLESSPSFDENGKLKTLSANFAKVPQDTLFVAGMDVPPAWLVTSKVSVDDLDNLRIKDIKARRGTEHVEAIYELENILIEGHSRELPSGQPPRGVQLVLATEKDPHFADTIIMSNLGFFQFKANPGVYNIRLKEGRSSDIYNIESVGARGWAAVPGDETTEVALMDFQGTTLYPRLKRKPGMEEEDVLGKAKVETTGSGAMDFVSKGLKFAEGILGMGRPTETKSTSDTQHAEINIFSVASGHLYERMLNIMMVSVMRHTNHTVKFWFIEQFLSPSFKDFIPTMAAEYGFKYEMVTYKWPHWLRQQKEKQREIWGYKILFLDVLFPLSLDKVIFVDADQIVRTDMYDLVQLDLEGAPYGFTPMCDSRTEMEGFRFWKTGYWANYLKGKPYHISALYVVDLARFRELAAGDRLRQQYHALSADPQSLANLDQDLPNHMQFHIPIHSLPQEWLWCETWCSDETLATARTIDLCNNPQTKEPKLDRARRQVPEWTEYDEEIAALARRKREQQEQPQQHAGNAQSVDKNPKSRRLDHDPAVETGHVVDEL</sequence>
<dbReference type="InterPro" id="IPR040525">
    <property type="entry name" value="UGGT_TRXL_4"/>
</dbReference>
<dbReference type="Pfam" id="PF18403">
    <property type="entry name" value="Thioredoxin_15"/>
    <property type="match status" value="1"/>
</dbReference>
<dbReference type="RefSeq" id="XP_064665802.1">
    <property type="nucleotide sequence ID" value="XM_064819316.1"/>
</dbReference>
<keyword evidence="8" id="KW-0325">Glycoprotein</keyword>
<evidence type="ECO:0000256" key="2">
    <source>
        <dbReference type="ARBA" id="ARBA00004319"/>
    </source>
</evidence>
<dbReference type="CDD" id="cd06432">
    <property type="entry name" value="GT8_HUGT1_C_like"/>
    <property type="match status" value="1"/>
</dbReference>
<keyword evidence="17" id="KW-1185">Reference proteome</keyword>
<dbReference type="Pfam" id="PF18400">
    <property type="entry name" value="Thioredoxin_12"/>
    <property type="match status" value="1"/>
</dbReference>
<name>A0AAN6QJ64_9PEZI</name>
<evidence type="ECO:0000256" key="3">
    <source>
        <dbReference type="ARBA" id="ARBA00004922"/>
    </source>
</evidence>
<dbReference type="FunFam" id="3.90.550.10:FF:000065">
    <property type="entry name" value="UDP-glucose:glycoprotein glucosyltransferase, putative"/>
    <property type="match status" value="1"/>
</dbReference>
<dbReference type="PANTHER" id="PTHR11226">
    <property type="entry name" value="UDP-GLUCOSE GLYCOPROTEIN:GLUCOSYLTRANSFERASE"/>
    <property type="match status" value="1"/>
</dbReference>
<dbReference type="InterPro" id="IPR040692">
    <property type="entry name" value="UGGT_TRXL_3"/>
</dbReference>
<evidence type="ECO:0000259" key="13">
    <source>
        <dbReference type="Pfam" id="PF18402"/>
    </source>
</evidence>